<evidence type="ECO:0000259" key="12">
    <source>
        <dbReference type="PROSITE" id="PS51192"/>
    </source>
</evidence>
<dbReference type="InterPro" id="IPR000629">
    <property type="entry name" value="RNA-helicase_DEAD-box_CS"/>
</dbReference>
<comment type="subcellular location">
    <subcellularLocation>
        <location evidence="1">Nucleus</location>
    </subcellularLocation>
</comment>
<dbReference type="GO" id="GO:0003724">
    <property type="term" value="F:RNA helicase activity"/>
    <property type="evidence" value="ECO:0007669"/>
    <property type="project" value="UniProtKB-EC"/>
</dbReference>
<dbReference type="Pfam" id="PF00270">
    <property type="entry name" value="DEAD"/>
    <property type="match status" value="1"/>
</dbReference>
<evidence type="ECO:0000256" key="10">
    <source>
        <dbReference type="RuleBase" id="RU000492"/>
    </source>
</evidence>
<protein>
    <submittedName>
        <fullName evidence="15">RNA helicase</fullName>
        <ecNumber evidence="15">3.6.4.13</ecNumber>
    </submittedName>
</protein>
<dbReference type="InterPro" id="IPR001650">
    <property type="entry name" value="Helicase_C-like"/>
</dbReference>
<dbReference type="InterPro" id="IPR011545">
    <property type="entry name" value="DEAD/DEAH_box_helicase_dom"/>
</dbReference>
<dbReference type="CDD" id="cd17955">
    <property type="entry name" value="DEADc_DDX49"/>
    <property type="match status" value="1"/>
</dbReference>
<evidence type="ECO:0000259" key="13">
    <source>
        <dbReference type="PROSITE" id="PS51194"/>
    </source>
</evidence>
<keyword evidence="16" id="KW-1185">Reference proteome</keyword>
<dbReference type="InterPro" id="IPR014001">
    <property type="entry name" value="Helicase_ATP-bd"/>
</dbReference>
<keyword evidence="4 10" id="KW-0378">Hydrolase</keyword>
<dbReference type="PROSITE" id="PS51192">
    <property type="entry name" value="HELICASE_ATP_BIND_1"/>
    <property type="match status" value="1"/>
</dbReference>
<dbReference type="CDD" id="cd18787">
    <property type="entry name" value="SF2_C_DEAD"/>
    <property type="match status" value="1"/>
</dbReference>
<dbReference type="InterPro" id="IPR014014">
    <property type="entry name" value="RNA_helicase_DEAD_Q_motif"/>
</dbReference>
<evidence type="ECO:0000256" key="5">
    <source>
        <dbReference type="ARBA" id="ARBA00022806"/>
    </source>
</evidence>
<evidence type="ECO:0000256" key="1">
    <source>
        <dbReference type="ARBA" id="ARBA00004123"/>
    </source>
</evidence>
<keyword evidence="3 10" id="KW-0547">Nucleotide-binding</keyword>
<comment type="similarity">
    <text evidence="10">Belongs to the DEAD box helicase family.</text>
</comment>
<evidence type="ECO:0000256" key="6">
    <source>
        <dbReference type="ARBA" id="ARBA00022840"/>
    </source>
</evidence>
<dbReference type="Gene3D" id="3.40.50.300">
    <property type="entry name" value="P-loop containing nucleotide triphosphate hydrolases"/>
    <property type="match status" value="2"/>
</dbReference>
<feature type="domain" description="Helicase C-terminal" evidence="13">
    <location>
        <begin position="262"/>
        <end position="421"/>
    </location>
</feature>
<feature type="short sequence motif" description="Q motif" evidence="9">
    <location>
        <begin position="21"/>
        <end position="49"/>
    </location>
</feature>
<evidence type="ECO:0000256" key="2">
    <source>
        <dbReference type="ARBA" id="ARBA00022517"/>
    </source>
</evidence>
<dbReference type="PROSITE" id="PS51195">
    <property type="entry name" value="Q_MOTIF"/>
    <property type="match status" value="1"/>
</dbReference>
<evidence type="ECO:0000256" key="7">
    <source>
        <dbReference type="ARBA" id="ARBA00022884"/>
    </source>
</evidence>
<keyword evidence="8" id="KW-0539">Nucleus</keyword>
<evidence type="ECO:0000256" key="9">
    <source>
        <dbReference type="PROSITE-ProRule" id="PRU00552"/>
    </source>
</evidence>
<dbReference type="InterPro" id="IPR050079">
    <property type="entry name" value="DEAD_box_RNA_helicase"/>
</dbReference>
<reference evidence="15 16" key="1">
    <citation type="submission" date="2024-02" db="EMBL/GenBank/DDBJ databases">
        <title>Discinaceae phylogenomics.</title>
        <authorList>
            <person name="Dirks A.C."/>
            <person name="James T.Y."/>
        </authorList>
    </citation>
    <scope>NUCLEOTIDE SEQUENCE [LARGE SCALE GENOMIC DNA]</scope>
    <source>
        <strain evidence="15 16">ACD0624</strain>
    </source>
</reference>
<dbReference type="Pfam" id="PF00271">
    <property type="entry name" value="Helicase_C"/>
    <property type="match status" value="1"/>
</dbReference>
<dbReference type="SUPFAM" id="SSF52540">
    <property type="entry name" value="P-loop containing nucleoside triphosphate hydrolases"/>
    <property type="match status" value="1"/>
</dbReference>
<gene>
    <name evidence="15" type="primary">DBP8</name>
    <name evidence="15" type="ORF">Q9L58_002679</name>
</gene>
<dbReference type="EC" id="3.6.4.13" evidence="15"/>
<evidence type="ECO:0000259" key="14">
    <source>
        <dbReference type="PROSITE" id="PS51195"/>
    </source>
</evidence>
<evidence type="ECO:0000256" key="4">
    <source>
        <dbReference type="ARBA" id="ARBA00022801"/>
    </source>
</evidence>
<dbReference type="SMART" id="SM00490">
    <property type="entry name" value="HELICc"/>
    <property type="match status" value="1"/>
</dbReference>
<feature type="compositionally biased region" description="Basic and acidic residues" evidence="11">
    <location>
        <begin position="447"/>
        <end position="458"/>
    </location>
</feature>
<feature type="region of interest" description="Disordered" evidence="11">
    <location>
        <begin position="424"/>
        <end position="458"/>
    </location>
</feature>
<dbReference type="GO" id="GO:0016787">
    <property type="term" value="F:hydrolase activity"/>
    <property type="evidence" value="ECO:0007669"/>
    <property type="project" value="UniProtKB-KW"/>
</dbReference>
<evidence type="ECO:0000313" key="16">
    <source>
        <dbReference type="Proteomes" id="UP001447188"/>
    </source>
</evidence>
<feature type="domain" description="Helicase ATP-binding" evidence="12">
    <location>
        <begin position="52"/>
        <end position="230"/>
    </location>
</feature>
<keyword evidence="7" id="KW-0694">RNA-binding</keyword>
<dbReference type="PROSITE" id="PS00039">
    <property type="entry name" value="DEAD_ATP_HELICASE"/>
    <property type="match status" value="1"/>
</dbReference>
<evidence type="ECO:0000256" key="8">
    <source>
        <dbReference type="ARBA" id="ARBA00023242"/>
    </source>
</evidence>
<comment type="caution">
    <text evidence="15">The sequence shown here is derived from an EMBL/GenBank/DDBJ whole genome shotgun (WGS) entry which is preliminary data.</text>
</comment>
<dbReference type="PROSITE" id="PS51194">
    <property type="entry name" value="HELICASE_CTER"/>
    <property type="match status" value="1"/>
</dbReference>
<feature type="compositionally biased region" description="Basic and acidic residues" evidence="11">
    <location>
        <begin position="424"/>
        <end position="439"/>
    </location>
</feature>
<accession>A0ABR3GQM9</accession>
<dbReference type="Proteomes" id="UP001447188">
    <property type="component" value="Unassembled WGS sequence"/>
</dbReference>
<dbReference type="SMART" id="SM00487">
    <property type="entry name" value="DEXDc"/>
    <property type="match status" value="1"/>
</dbReference>
<feature type="domain" description="DEAD-box RNA helicase Q" evidence="14">
    <location>
        <begin position="21"/>
        <end position="49"/>
    </location>
</feature>
<dbReference type="InterPro" id="IPR027417">
    <property type="entry name" value="P-loop_NTPase"/>
</dbReference>
<keyword evidence="5 10" id="KW-0347">Helicase</keyword>
<sequence length="458" mass="49599">MAATTPAPVPAAPPAAPALPPDFAGLGIDRWLVDSLGALAIRRPTPIQAACIPPILEGKDCIGGSRTGSGKTVAFAAPILQKWASDPTGIFALVLTPTRELALQITEQFTALGSPQNLKTCLLIGGTDMRAQALALAARPHIVIATPGRLADHIRSSGADTVCGLLRVQVVVLDEADRMLSDTFAADLETCLSAVPPGGLNGRQTLLFTATMTDAVRALKTLELRQGRRQVFVCELGTEQLAVPAALLQRFLLLVPYTREAYLHTLLSTPGNEAKSVIVFTNRTATADLLARTLRLLGHRVTSLHSGLPQRERIDSLGRFRAEAARILVATDVASRGLDIPAVEVVVNFDVPRDPDDYIHRVGRTARAGKKGEAVTFVTQHDILLVEAIEARTGTKMERYEDEPGVSLEGRVVRETLQEVSEKKRVAVMDMDEGRNENGKRRKRHREKADRRSKARTE</sequence>
<keyword evidence="2" id="KW-0690">Ribosome biogenesis</keyword>
<evidence type="ECO:0000313" key="15">
    <source>
        <dbReference type="EMBL" id="KAL0638225.1"/>
    </source>
</evidence>
<dbReference type="PANTHER" id="PTHR47959">
    <property type="entry name" value="ATP-DEPENDENT RNA HELICASE RHLE-RELATED"/>
    <property type="match status" value="1"/>
</dbReference>
<dbReference type="EMBL" id="JBBBZM010000024">
    <property type="protein sequence ID" value="KAL0638225.1"/>
    <property type="molecule type" value="Genomic_DNA"/>
</dbReference>
<evidence type="ECO:0000256" key="11">
    <source>
        <dbReference type="SAM" id="MobiDB-lite"/>
    </source>
</evidence>
<name>A0ABR3GQM9_9PEZI</name>
<organism evidence="15 16">
    <name type="scientific">Discina gigas</name>
    <dbReference type="NCBI Taxonomy" id="1032678"/>
    <lineage>
        <taxon>Eukaryota</taxon>
        <taxon>Fungi</taxon>
        <taxon>Dikarya</taxon>
        <taxon>Ascomycota</taxon>
        <taxon>Pezizomycotina</taxon>
        <taxon>Pezizomycetes</taxon>
        <taxon>Pezizales</taxon>
        <taxon>Discinaceae</taxon>
        <taxon>Discina</taxon>
    </lineage>
</organism>
<keyword evidence="6 10" id="KW-0067">ATP-binding</keyword>
<evidence type="ECO:0000256" key="3">
    <source>
        <dbReference type="ARBA" id="ARBA00022741"/>
    </source>
</evidence>
<proteinExistence type="inferred from homology"/>
<dbReference type="PANTHER" id="PTHR47959:SF24">
    <property type="entry name" value="ATP-DEPENDENT RNA HELICASE"/>
    <property type="match status" value="1"/>
</dbReference>